<evidence type="ECO:0000313" key="3">
    <source>
        <dbReference type="Proteomes" id="UP001153069"/>
    </source>
</evidence>
<name>A0A9N8EFT4_9STRA</name>
<feature type="compositionally biased region" description="Basic and acidic residues" evidence="1">
    <location>
        <begin position="2119"/>
        <end position="2132"/>
    </location>
</feature>
<dbReference type="InterPro" id="IPR003903">
    <property type="entry name" value="UIM_dom"/>
</dbReference>
<feature type="region of interest" description="Disordered" evidence="1">
    <location>
        <begin position="1708"/>
        <end position="1746"/>
    </location>
</feature>
<dbReference type="Proteomes" id="UP001153069">
    <property type="component" value="Unassembled WGS sequence"/>
</dbReference>
<feature type="compositionally biased region" description="Polar residues" evidence="1">
    <location>
        <begin position="1834"/>
        <end position="1866"/>
    </location>
</feature>
<feature type="region of interest" description="Disordered" evidence="1">
    <location>
        <begin position="1094"/>
        <end position="1158"/>
    </location>
</feature>
<evidence type="ECO:0000256" key="1">
    <source>
        <dbReference type="SAM" id="MobiDB-lite"/>
    </source>
</evidence>
<feature type="region of interest" description="Disordered" evidence="1">
    <location>
        <begin position="381"/>
        <end position="417"/>
    </location>
</feature>
<feature type="compositionally biased region" description="Basic and acidic residues" evidence="1">
    <location>
        <begin position="616"/>
        <end position="630"/>
    </location>
</feature>
<feature type="region of interest" description="Disordered" evidence="1">
    <location>
        <begin position="1254"/>
        <end position="1332"/>
    </location>
</feature>
<feature type="region of interest" description="Disordered" evidence="1">
    <location>
        <begin position="1345"/>
        <end position="1397"/>
    </location>
</feature>
<feature type="compositionally biased region" description="Polar residues" evidence="1">
    <location>
        <begin position="2064"/>
        <end position="2098"/>
    </location>
</feature>
<feature type="region of interest" description="Disordered" evidence="1">
    <location>
        <begin position="79"/>
        <end position="119"/>
    </location>
</feature>
<gene>
    <name evidence="2" type="ORF">SEMRO_1093_G240400.1</name>
</gene>
<feature type="compositionally biased region" description="Pro residues" evidence="1">
    <location>
        <begin position="2004"/>
        <end position="2044"/>
    </location>
</feature>
<feature type="compositionally biased region" description="Polar residues" evidence="1">
    <location>
        <begin position="591"/>
        <end position="615"/>
    </location>
</feature>
<keyword evidence="3" id="KW-1185">Reference proteome</keyword>
<dbReference type="SMART" id="SM00726">
    <property type="entry name" value="UIM"/>
    <property type="match status" value="9"/>
</dbReference>
<dbReference type="OrthoDB" id="57390at2759"/>
<feature type="region of interest" description="Disordered" evidence="1">
    <location>
        <begin position="544"/>
        <end position="748"/>
    </location>
</feature>
<feature type="compositionally biased region" description="Low complexity" evidence="1">
    <location>
        <begin position="544"/>
        <end position="560"/>
    </location>
</feature>
<accession>A0A9N8EFT4</accession>
<feature type="region of interest" description="Disordered" evidence="1">
    <location>
        <begin position="1830"/>
        <end position="1888"/>
    </location>
</feature>
<feature type="compositionally biased region" description="Polar residues" evidence="1">
    <location>
        <begin position="1256"/>
        <end position="1270"/>
    </location>
</feature>
<dbReference type="EMBL" id="CAICTM010001091">
    <property type="protein sequence ID" value="CAB9520322.1"/>
    <property type="molecule type" value="Genomic_DNA"/>
</dbReference>
<feature type="compositionally biased region" description="Polar residues" evidence="1">
    <location>
        <begin position="504"/>
        <end position="520"/>
    </location>
</feature>
<feature type="region of interest" description="Disordered" evidence="1">
    <location>
        <begin position="494"/>
        <end position="524"/>
    </location>
</feature>
<feature type="region of interest" description="Disordered" evidence="1">
    <location>
        <begin position="431"/>
        <end position="455"/>
    </location>
</feature>
<feature type="compositionally biased region" description="Polar residues" evidence="1">
    <location>
        <begin position="648"/>
        <end position="667"/>
    </location>
</feature>
<feature type="compositionally biased region" description="Low complexity" evidence="1">
    <location>
        <begin position="2045"/>
        <end position="2055"/>
    </location>
</feature>
<comment type="caution">
    <text evidence="2">The sequence shown here is derived from an EMBL/GenBank/DDBJ whole genome shotgun (WGS) entry which is preliminary data.</text>
</comment>
<feature type="region of interest" description="Disordered" evidence="1">
    <location>
        <begin position="1931"/>
        <end position="2144"/>
    </location>
</feature>
<feature type="region of interest" description="Disordered" evidence="1">
    <location>
        <begin position="1"/>
        <end position="20"/>
    </location>
</feature>
<proteinExistence type="predicted"/>
<feature type="compositionally biased region" description="Basic and acidic residues" evidence="1">
    <location>
        <begin position="1050"/>
        <end position="1060"/>
    </location>
</feature>
<feature type="compositionally biased region" description="Basic and acidic residues" evidence="1">
    <location>
        <begin position="494"/>
        <end position="503"/>
    </location>
</feature>
<reference evidence="2" key="1">
    <citation type="submission" date="2020-06" db="EMBL/GenBank/DDBJ databases">
        <authorList>
            <consortium name="Plant Systems Biology data submission"/>
        </authorList>
    </citation>
    <scope>NUCLEOTIDE SEQUENCE</scope>
    <source>
        <strain evidence="2">D6</strain>
    </source>
</reference>
<feature type="compositionally biased region" description="Low complexity" evidence="1">
    <location>
        <begin position="2109"/>
        <end position="2118"/>
    </location>
</feature>
<evidence type="ECO:0000313" key="2">
    <source>
        <dbReference type="EMBL" id="CAB9520322.1"/>
    </source>
</evidence>
<organism evidence="2 3">
    <name type="scientific">Seminavis robusta</name>
    <dbReference type="NCBI Taxonomy" id="568900"/>
    <lineage>
        <taxon>Eukaryota</taxon>
        <taxon>Sar</taxon>
        <taxon>Stramenopiles</taxon>
        <taxon>Ochrophyta</taxon>
        <taxon>Bacillariophyta</taxon>
        <taxon>Bacillariophyceae</taxon>
        <taxon>Bacillariophycidae</taxon>
        <taxon>Naviculales</taxon>
        <taxon>Naviculaceae</taxon>
        <taxon>Seminavis</taxon>
    </lineage>
</organism>
<protein>
    <submittedName>
        <fullName evidence="2">Uncharacterized protein</fullName>
    </submittedName>
</protein>
<feature type="compositionally biased region" description="Polar residues" evidence="1">
    <location>
        <begin position="1721"/>
        <end position="1731"/>
    </location>
</feature>
<feature type="compositionally biased region" description="Low complexity" evidence="1">
    <location>
        <begin position="1533"/>
        <end position="1548"/>
    </location>
</feature>
<feature type="compositionally biased region" description="Polar residues" evidence="1">
    <location>
        <begin position="391"/>
        <end position="413"/>
    </location>
</feature>
<feature type="region of interest" description="Disordered" evidence="1">
    <location>
        <begin position="1532"/>
        <end position="1551"/>
    </location>
</feature>
<feature type="compositionally biased region" description="Gly residues" evidence="1">
    <location>
        <begin position="1368"/>
        <end position="1378"/>
    </location>
</feature>
<feature type="compositionally biased region" description="Polar residues" evidence="1">
    <location>
        <begin position="1094"/>
        <end position="1105"/>
    </location>
</feature>
<feature type="region of interest" description="Disordered" evidence="1">
    <location>
        <begin position="1034"/>
        <end position="1078"/>
    </location>
</feature>
<sequence length="2161" mass="234375">MSVNDKPDVGERKEEVEKADDLLRFQEELGSLWTVIDEEVVFVKEVGVGVISRASSTGDDARSNTSTTSVMGSWCLTELEEEETKDDATTEQANHSSDVNSNGADTTTGTTIDGKPGRTIKHVEDQSGRVEGSNNEVFEEVLVEDDEEIIEDDAVEEVVIEEQDEEELVEEEVEAEESEYADQVVERWNEVIEEQPEDLEAAVSGLIAVVYKDKDVDIENMLRRTRLPDLYKYLKSQYWYKIHTNQEEEASLAAKLKYEKPSELVSVDDMLKGRMESLIANVQRMDPSERRSSVVIPVDKNANESVRRESRMQNLIDTIQISSRNLVAKEKKVAGNSNNMLGSNREAEKDVNIVHKLLSEARDVKGSHHVAKYYEKAVNNRAQRYLPKSQPDGQGRSSPTPESENPVNGSSNDGCDEGAQAKQIEDYVHVQPDETSGEPDPLVASATEPNNLAEGTNTQGEAALAVPDSDESKKVVDVIGDHAAVAGNDAEVIREKEKHDTVEGRQNNDVVEDATGTTSDSKPRRIIEHVDAALHPLLVRPAVSPPSRYASPSAQSSKSYSPPPLLPPVLEQQLAAVTSAKRGLQGKAKAPTSQPRDQIISSGSSPTTVQNQQNHLTEEPLEKDRTHQPVDDPPPASPPGHAALPGNRTHTSGTETESTAGQQQSQGMEEAVKRRTQPTQIDNNVVATPPVPSSPIPVSDKAAGDKKPHHQNYNPSPASRSWLELEQNGTHDGSSPAVRTKSRPDNADTASLVKLHAESREPRANNNNSLPVDNATIASAAGEDTVASSQNFTASSSLNYTMTTSSAAASSSEQEKNLGLNGLYVGNHPPHEMVHTQSMSGSNHGIPKSMELTRQGGAHNLNNSTVGGTGLARQEGLHHLKAPPLPTQDIPPCATLPGGDSVGSSAAEPPLISNSKLRSLYGKSAPAVVKQPRGHPVIRPGGRGLRRDPVKQANAGMSHSHHHATRAGDIQPMRNMGAATHHVRSATTRGHWRGPPISVETRMYAEKANHYQKSQRLREMERNLQKELVKIKLEKERHQKQQQLAQLKRQLPEGKPKTAESDDDDLDFSHMGSELGDDSIVHSSSFRLMSKVLTNQRRPSDSSLDPSVGKGASGGARRRSSIMGKPVGADPAFRPSVSEPRASIPPKSGHGGPTTAARGRLGAVRRGLHNARSQHIMKATATIQQQSQRSGLSSITMGSDAIKEAVDKVTERPGLVRPRMVMLEKQLSTTSSIGYDSVSNRALDVSAHLAAESEAGNINPSSPEDASHLQSPADCASVSSANKSRTALDATSAVSPPTREDMEKKRQMRASVMVPPGTRRPSRRSISVTADATSVASSRISVAGPIPRRTSRTSNTSAGLRRRSTVGSVGGSISGSIGGDLQVQGRSNPLDPTIPVPKGVKEYYKKKLRQELEKKSGQGWDNILQVQNDIVMELACEMSKLDNEKQVQAQQQFPLQVQKNLSGAPDSAGHDDDANKPKQPQIPQQLLERLVPAGPHPDQRQSWVGSTSTTQVEVNSISETASIDAALRLALAESRQQQTSQPSPSSEAESMDAALRLAIDVSSQDSPLAITREDDQMDQALLVAIEESNRARAPQPSPQSTPHEKDRALEIALQMSLQEARENDRIRNAGQAYQELVDSPAAIEPQTPAQHTATSPALLVAIEESNRVRGPQPSSQSTSHEKDRALEIALQMSLQEASENDRIRSTGQTYQELADSPAATEPQTLEPQAASSAAYRASGPQPSSHEKDRALEIALQMSLQEARENDRIRNAGQTYQELADSASSAAYVVPPDDVEIADASTMEAAMKLSKETFDFEVSKRAGATQVEAVRNPAVASSRQNRQRTSTADSALDYSVSTGAQNDSFARNPSLGIPSELLEDGPSSVEASGRDEALSLAVALSKMNNRSADAAANSLSHDESLAYALEMSRRAPGAHGCMETPPDRPGQHSQHPRSADSQQQHPFNFQQAYQEQRTPQYPPAFPPSYLQPFQPPYPFQPQPYLQHPQYPPPMYAPPPMFQPLPYQVPPYQPYQPQPYPPPGYQPPMYPQYYQQPQQQPYFPPNQLPFRQNPSVGTNPLSGSFAQTLSASSFDTGAASSNYPPRSAGEDNDAALKLALALSAEDARNSNNRRREPRGTGGPVSSMAADDKSLALALELSRREAFQ</sequence>
<feature type="compositionally biased region" description="Polar residues" evidence="1">
    <location>
        <begin position="92"/>
        <end position="105"/>
    </location>
</feature>
<feature type="region of interest" description="Disordered" evidence="1">
    <location>
        <begin position="1460"/>
        <end position="1479"/>
    </location>
</feature>
<feature type="compositionally biased region" description="Polar residues" evidence="1">
    <location>
        <begin position="1954"/>
        <end position="1974"/>
    </location>
</feature>